<organism evidence="1 2">
    <name type="scientific">Candidatus Gallipaludibacter merdavium</name>
    <dbReference type="NCBI Taxonomy" id="2840839"/>
    <lineage>
        <taxon>Bacteria</taxon>
        <taxon>Pseudomonadati</taxon>
        <taxon>Bacteroidota</taxon>
        <taxon>Bacteroidia</taxon>
        <taxon>Bacteroidales</taxon>
        <taxon>Candidatus Gallipaludibacter</taxon>
    </lineage>
</organism>
<evidence type="ECO:0000313" key="2">
    <source>
        <dbReference type="Proteomes" id="UP000823641"/>
    </source>
</evidence>
<dbReference type="InterPro" id="IPR021857">
    <property type="entry name" value="DUF3467"/>
</dbReference>
<dbReference type="EMBL" id="JADIMG010000036">
    <property type="protein sequence ID" value="MBO8459431.1"/>
    <property type="molecule type" value="Genomic_DNA"/>
</dbReference>
<reference evidence="1" key="2">
    <citation type="journal article" date="2021" name="PeerJ">
        <title>Extensive microbial diversity within the chicken gut microbiome revealed by metagenomics and culture.</title>
        <authorList>
            <person name="Gilroy R."/>
            <person name="Ravi A."/>
            <person name="Getino M."/>
            <person name="Pursley I."/>
            <person name="Horton D.L."/>
            <person name="Alikhan N.F."/>
            <person name="Baker D."/>
            <person name="Gharbi K."/>
            <person name="Hall N."/>
            <person name="Watson M."/>
            <person name="Adriaenssens E.M."/>
            <person name="Foster-Nyarko E."/>
            <person name="Jarju S."/>
            <person name="Secka A."/>
            <person name="Antonio M."/>
            <person name="Oren A."/>
            <person name="Chaudhuri R.R."/>
            <person name="La Ragione R."/>
            <person name="Hildebrand F."/>
            <person name="Pallen M.J."/>
        </authorList>
    </citation>
    <scope>NUCLEOTIDE SEQUENCE</scope>
    <source>
        <strain evidence="1">G3-3990</strain>
    </source>
</reference>
<dbReference type="Proteomes" id="UP000823641">
    <property type="component" value="Unassembled WGS sequence"/>
</dbReference>
<protein>
    <submittedName>
        <fullName evidence="1">DUF3467 domain-containing protein</fullName>
    </submittedName>
</protein>
<dbReference type="Pfam" id="PF11950">
    <property type="entry name" value="DUF3467"/>
    <property type="match status" value="1"/>
</dbReference>
<gene>
    <name evidence="1" type="ORF">IAA73_03755</name>
</gene>
<sequence>MEEKKENQFNIELPADVSEGIYSNLVLISHSTSEYILDFIRIMPGKPKGTVKSRIIMTPEHAKRLMLTLQDNIAKYEQMNGKINIHDKGPVAPMGFGGGEA</sequence>
<evidence type="ECO:0000313" key="1">
    <source>
        <dbReference type="EMBL" id="MBO8459431.1"/>
    </source>
</evidence>
<comment type="caution">
    <text evidence="1">The sequence shown here is derived from an EMBL/GenBank/DDBJ whole genome shotgun (WGS) entry which is preliminary data.</text>
</comment>
<dbReference type="AlphaFoldDB" id="A0A9D9HT78"/>
<name>A0A9D9HT78_9BACT</name>
<reference evidence="1" key="1">
    <citation type="submission" date="2020-10" db="EMBL/GenBank/DDBJ databases">
        <authorList>
            <person name="Gilroy R."/>
        </authorList>
    </citation>
    <scope>NUCLEOTIDE SEQUENCE</scope>
    <source>
        <strain evidence="1">G3-3990</strain>
    </source>
</reference>
<accession>A0A9D9HT78</accession>
<proteinExistence type="predicted"/>